<proteinExistence type="predicted"/>
<keyword evidence="2" id="KW-1185">Reference proteome</keyword>
<dbReference type="AlphaFoldDB" id="A0AAV4PHY5"/>
<gene>
    <name evidence="1" type="primary">TY3B-I_143</name>
    <name evidence="1" type="ORF">CEXT_802361</name>
</gene>
<organism evidence="1 2">
    <name type="scientific">Caerostris extrusa</name>
    <name type="common">Bark spider</name>
    <name type="synonym">Caerostris bankana</name>
    <dbReference type="NCBI Taxonomy" id="172846"/>
    <lineage>
        <taxon>Eukaryota</taxon>
        <taxon>Metazoa</taxon>
        <taxon>Ecdysozoa</taxon>
        <taxon>Arthropoda</taxon>
        <taxon>Chelicerata</taxon>
        <taxon>Arachnida</taxon>
        <taxon>Araneae</taxon>
        <taxon>Araneomorphae</taxon>
        <taxon>Entelegynae</taxon>
        <taxon>Araneoidea</taxon>
        <taxon>Araneidae</taxon>
        <taxon>Caerostris</taxon>
    </lineage>
</organism>
<sequence>MEKRIKDLVDSSTDYSSLSEKLRYQLKASMFAEDDSVLKTALQPLNETRLELLRTTFAIIDKETEELRLTQILPVDTQSRKSDCSLFTASDYPIAPNSMKQICVINPEIEETNKTMVIGNKILLHKKELWVPASIIDVQNGNGNRAQIKQKPYHVSIAERRVIEDEVRWMRKEGVKLSSDNPWSSSIVLLKKKMKVIILDHLVDEHGIYPDPEKVTAVTNSPVPVKVANVRNVLVFAHIIEGSLKTSLITQKPCMTY</sequence>
<dbReference type="Proteomes" id="UP001054945">
    <property type="component" value="Unassembled WGS sequence"/>
</dbReference>
<evidence type="ECO:0000313" key="1">
    <source>
        <dbReference type="EMBL" id="GIX95504.1"/>
    </source>
</evidence>
<protein>
    <submittedName>
        <fullName evidence="1">Transposon Ty3-I Gag-Pol polyprotein</fullName>
    </submittedName>
</protein>
<accession>A0AAV4PHY5</accession>
<dbReference type="Gene3D" id="3.10.10.10">
    <property type="entry name" value="HIV Type 1 Reverse Transcriptase, subunit A, domain 1"/>
    <property type="match status" value="1"/>
</dbReference>
<comment type="caution">
    <text evidence="1">The sequence shown here is derived from an EMBL/GenBank/DDBJ whole genome shotgun (WGS) entry which is preliminary data.</text>
</comment>
<dbReference type="EMBL" id="BPLR01004529">
    <property type="protein sequence ID" value="GIX95504.1"/>
    <property type="molecule type" value="Genomic_DNA"/>
</dbReference>
<reference evidence="1 2" key="1">
    <citation type="submission" date="2021-06" db="EMBL/GenBank/DDBJ databases">
        <title>Caerostris extrusa draft genome.</title>
        <authorList>
            <person name="Kono N."/>
            <person name="Arakawa K."/>
        </authorList>
    </citation>
    <scope>NUCLEOTIDE SEQUENCE [LARGE SCALE GENOMIC DNA]</scope>
</reference>
<name>A0AAV4PHY5_CAEEX</name>
<evidence type="ECO:0000313" key="2">
    <source>
        <dbReference type="Proteomes" id="UP001054945"/>
    </source>
</evidence>